<evidence type="ECO:0000256" key="2">
    <source>
        <dbReference type="ARBA" id="ARBA00022723"/>
    </source>
</evidence>
<dbReference type="Proteomes" id="UP000823749">
    <property type="component" value="Chromosome 8"/>
</dbReference>
<sequence>MGSLLGTNVKSCIASTRYNHGKDGHFMQTKLDVLYISGLLPKVVGIVSHQYAKDSNNAELFSNRISQEMFDSIIREVVEEIGVPATTLKKAEEKATCGIQSDCNCAIQTSLVNVRPAAFFFIKCNLQSKEILQFYSRAQDSYESTQLCTVSMVCS</sequence>
<evidence type="ECO:0000256" key="1">
    <source>
        <dbReference type="ARBA" id="ARBA00001946"/>
    </source>
</evidence>
<dbReference type="EMBL" id="JACTNZ010000008">
    <property type="protein sequence ID" value="KAG5535969.1"/>
    <property type="molecule type" value="Genomic_DNA"/>
</dbReference>
<dbReference type="GO" id="GO:0052751">
    <property type="term" value="F:GDP-mannose hydrolase activity"/>
    <property type="evidence" value="ECO:0007669"/>
    <property type="project" value="TreeGrafter"/>
</dbReference>
<evidence type="ECO:0000313" key="6">
    <source>
        <dbReference type="Proteomes" id="UP000823749"/>
    </source>
</evidence>
<keyword evidence="6" id="KW-1185">Reference proteome</keyword>
<comment type="cofactor">
    <cofactor evidence="1">
        <name>Mg(2+)</name>
        <dbReference type="ChEBI" id="CHEBI:18420"/>
    </cofactor>
</comment>
<evidence type="ECO:0000256" key="4">
    <source>
        <dbReference type="ARBA" id="ARBA00022842"/>
    </source>
</evidence>
<protein>
    <recommendedName>
        <fullName evidence="7">Nudix hydrolase domain-containing protein</fullName>
    </recommendedName>
</protein>
<dbReference type="PANTHER" id="PTHR31835:SF1">
    <property type="entry name" value="URIDINE DIPHOSPHATE GLUCOSE PYROPHOSPHATASE NUDT22"/>
    <property type="match status" value="1"/>
</dbReference>
<name>A0AAV6JBM0_9ERIC</name>
<keyword evidence="3" id="KW-0378">Hydrolase</keyword>
<gene>
    <name evidence="5" type="ORF">RHGRI_023679</name>
</gene>
<dbReference type="PANTHER" id="PTHR31835">
    <property type="entry name" value="URIDINE DIPHOSPHATE GLUCOSE PYROPHOSPHATASE"/>
    <property type="match status" value="1"/>
</dbReference>
<keyword evidence="2" id="KW-0479">Metal-binding</keyword>
<evidence type="ECO:0008006" key="7">
    <source>
        <dbReference type="Google" id="ProtNLM"/>
    </source>
</evidence>
<organism evidence="5 6">
    <name type="scientific">Rhododendron griersonianum</name>
    <dbReference type="NCBI Taxonomy" id="479676"/>
    <lineage>
        <taxon>Eukaryota</taxon>
        <taxon>Viridiplantae</taxon>
        <taxon>Streptophyta</taxon>
        <taxon>Embryophyta</taxon>
        <taxon>Tracheophyta</taxon>
        <taxon>Spermatophyta</taxon>
        <taxon>Magnoliopsida</taxon>
        <taxon>eudicotyledons</taxon>
        <taxon>Gunneridae</taxon>
        <taxon>Pentapetalae</taxon>
        <taxon>asterids</taxon>
        <taxon>Ericales</taxon>
        <taxon>Ericaceae</taxon>
        <taxon>Ericoideae</taxon>
        <taxon>Rhodoreae</taxon>
        <taxon>Rhododendron</taxon>
    </lineage>
</organism>
<comment type="caution">
    <text evidence="5">The sequence shown here is derived from an EMBL/GenBank/DDBJ whole genome shotgun (WGS) entry which is preliminary data.</text>
</comment>
<reference evidence="5" key="1">
    <citation type="submission" date="2020-08" db="EMBL/GenBank/DDBJ databases">
        <title>Plant Genome Project.</title>
        <authorList>
            <person name="Zhang R.-G."/>
        </authorList>
    </citation>
    <scope>NUCLEOTIDE SEQUENCE</scope>
    <source>
        <strain evidence="5">WSP0</strain>
        <tissue evidence="5">Leaf</tissue>
    </source>
</reference>
<dbReference type="AlphaFoldDB" id="A0AAV6JBM0"/>
<proteinExistence type="predicted"/>
<evidence type="ECO:0000256" key="3">
    <source>
        <dbReference type="ARBA" id="ARBA00022801"/>
    </source>
</evidence>
<dbReference type="InterPro" id="IPR055295">
    <property type="entry name" value="NUDT22/NUDT9-like"/>
</dbReference>
<keyword evidence="4" id="KW-0460">Magnesium</keyword>
<evidence type="ECO:0000313" key="5">
    <source>
        <dbReference type="EMBL" id="KAG5535969.1"/>
    </source>
</evidence>
<dbReference type="GO" id="GO:0046872">
    <property type="term" value="F:metal ion binding"/>
    <property type="evidence" value="ECO:0007669"/>
    <property type="project" value="UniProtKB-KW"/>
</dbReference>
<accession>A0AAV6JBM0</accession>